<evidence type="ECO:0000256" key="1">
    <source>
        <dbReference type="SAM" id="MobiDB-lite"/>
    </source>
</evidence>
<gene>
    <name evidence="2" type="ORF">MGAL_10B018128</name>
</gene>
<reference evidence="2" key="1">
    <citation type="submission" date="2018-11" db="EMBL/GenBank/DDBJ databases">
        <authorList>
            <person name="Alioto T."/>
            <person name="Alioto T."/>
        </authorList>
    </citation>
    <scope>NUCLEOTIDE SEQUENCE</scope>
</reference>
<evidence type="ECO:0000313" key="3">
    <source>
        <dbReference type="Proteomes" id="UP000596742"/>
    </source>
</evidence>
<name>A0A8B6GNQ8_MYTGA</name>
<protein>
    <submittedName>
        <fullName evidence="2">Uncharacterized protein</fullName>
    </submittedName>
</protein>
<dbReference type="AlphaFoldDB" id="A0A8B6GNQ8"/>
<dbReference type="Proteomes" id="UP000596742">
    <property type="component" value="Unassembled WGS sequence"/>
</dbReference>
<feature type="region of interest" description="Disordered" evidence="1">
    <location>
        <begin position="1"/>
        <end position="24"/>
    </location>
</feature>
<keyword evidence="3" id="KW-1185">Reference proteome</keyword>
<dbReference type="EMBL" id="UYJE01008729">
    <property type="protein sequence ID" value="VDI66710.1"/>
    <property type="molecule type" value="Genomic_DNA"/>
</dbReference>
<proteinExistence type="predicted"/>
<accession>A0A8B6GNQ8</accession>
<organism evidence="2 3">
    <name type="scientific">Mytilus galloprovincialis</name>
    <name type="common">Mediterranean mussel</name>
    <dbReference type="NCBI Taxonomy" id="29158"/>
    <lineage>
        <taxon>Eukaryota</taxon>
        <taxon>Metazoa</taxon>
        <taxon>Spiralia</taxon>
        <taxon>Lophotrochozoa</taxon>
        <taxon>Mollusca</taxon>
        <taxon>Bivalvia</taxon>
        <taxon>Autobranchia</taxon>
        <taxon>Pteriomorphia</taxon>
        <taxon>Mytilida</taxon>
        <taxon>Mytiloidea</taxon>
        <taxon>Mytilidae</taxon>
        <taxon>Mytilinae</taxon>
        <taxon>Mytilus</taxon>
    </lineage>
</organism>
<evidence type="ECO:0000313" key="2">
    <source>
        <dbReference type="EMBL" id="VDI66710.1"/>
    </source>
</evidence>
<comment type="caution">
    <text evidence="2">The sequence shown here is derived from an EMBL/GenBank/DDBJ whole genome shotgun (WGS) entry which is preliminary data.</text>
</comment>
<sequence length="144" mass="16649">MPNQTVSNNRFPTGVSDTDDDNTPLSQWSHYDAKDIIIRDLKIENREFQNKLEVKKFISWGREISLLLPYKKGKRRGPLHRYGRFNEKIQENLDFKDGMIETRRESLLLKLNKSTVKNKLYNSPLKAPAQLSFLLGIGLGESQG</sequence>
<feature type="compositionally biased region" description="Polar residues" evidence="1">
    <location>
        <begin position="1"/>
        <end position="11"/>
    </location>
</feature>